<name>A0A2G8SXV0_9BURK</name>
<protein>
    <recommendedName>
        <fullName evidence="3">IS6 family transposase</fullName>
    </recommendedName>
</protein>
<evidence type="ECO:0000313" key="2">
    <source>
        <dbReference type="Proteomes" id="UP000228593"/>
    </source>
</evidence>
<evidence type="ECO:0000313" key="1">
    <source>
        <dbReference type="EMBL" id="PIL38308.1"/>
    </source>
</evidence>
<comment type="caution">
    <text evidence="1">The sequence shown here is derived from an EMBL/GenBank/DDBJ whole genome shotgun (WGS) entry which is preliminary data.</text>
</comment>
<reference evidence="1 2" key="1">
    <citation type="submission" date="2017-10" db="EMBL/GenBank/DDBJ databases">
        <title>Massilia psychrophilum sp. nov., a novel purple-pigmented bacterium isolated from Tianshan glacier, Xinjiang Municipality, China.</title>
        <authorList>
            <person name="Wang H."/>
        </authorList>
    </citation>
    <scope>NUCLEOTIDE SEQUENCE [LARGE SCALE GENOMIC DNA]</scope>
    <source>
        <strain evidence="1 2">JCM 30813</strain>
    </source>
</reference>
<evidence type="ECO:0008006" key="3">
    <source>
        <dbReference type="Google" id="ProtNLM"/>
    </source>
</evidence>
<accession>A0A2G8SXV0</accession>
<organism evidence="1 2">
    <name type="scientific">Massilia psychrophila</name>
    <dbReference type="NCBI Taxonomy" id="1603353"/>
    <lineage>
        <taxon>Bacteria</taxon>
        <taxon>Pseudomonadati</taxon>
        <taxon>Pseudomonadota</taxon>
        <taxon>Betaproteobacteria</taxon>
        <taxon>Burkholderiales</taxon>
        <taxon>Oxalobacteraceae</taxon>
        <taxon>Telluria group</taxon>
        <taxon>Massilia</taxon>
    </lineage>
</organism>
<gene>
    <name evidence="1" type="ORF">CR103_18780</name>
</gene>
<dbReference type="Proteomes" id="UP000228593">
    <property type="component" value="Unassembled WGS sequence"/>
</dbReference>
<sequence length="67" mass="8131">MFNFEGMRFPIDIILVCIRWYVAYPLSYRHPLFVVRLKFMRQRKIGCGQIPARPLHMFSEWATQTPR</sequence>
<keyword evidence="2" id="KW-1185">Reference proteome</keyword>
<dbReference type="AlphaFoldDB" id="A0A2G8SXV0"/>
<proteinExistence type="predicted"/>
<dbReference type="EMBL" id="PDOB01000040">
    <property type="protein sequence ID" value="PIL38308.1"/>
    <property type="molecule type" value="Genomic_DNA"/>
</dbReference>